<evidence type="ECO:0008006" key="3">
    <source>
        <dbReference type="Google" id="ProtNLM"/>
    </source>
</evidence>
<dbReference type="RefSeq" id="WP_014968223.1">
    <property type="nucleotide sequence ID" value="NC_018664.1"/>
</dbReference>
<dbReference type="eggNOG" id="COG2834">
    <property type="taxonomic scope" value="Bacteria"/>
</dbReference>
<gene>
    <name evidence="1" type="ordered locus">Curi_c20830</name>
</gene>
<dbReference type="SUPFAM" id="SSF89392">
    <property type="entry name" value="Prokaryotic lipoproteins and lipoprotein localization factors"/>
    <property type="match status" value="1"/>
</dbReference>
<dbReference type="InterPro" id="IPR029046">
    <property type="entry name" value="LolA/LolB/LppX"/>
</dbReference>
<keyword evidence="2" id="KW-1185">Reference proteome</keyword>
<organism evidence="1 2">
    <name type="scientific">Gottschalkia acidurici (strain ATCC 7906 / DSM 604 / BCRC 14475 / CIP 104303 / KCTC 5404 / NCIMB 10678 / 9a)</name>
    <name type="common">Clostridium acidurici</name>
    <dbReference type="NCBI Taxonomy" id="1128398"/>
    <lineage>
        <taxon>Bacteria</taxon>
        <taxon>Bacillati</taxon>
        <taxon>Bacillota</taxon>
        <taxon>Tissierellia</taxon>
        <taxon>Tissierellales</taxon>
        <taxon>Gottschalkiaceae</taxon>
        <taxon>Gottschalkia</taxon>
    </lineage>
</organism>
<proteinExistence type="predicted"/>
<dbReference type="HOGENOM" id="CLU_1324486_0_0_9"/>
<reference evidence="1 2" key="1">
    <citation type="journal article" date="2012" name="PLoS ONE">
        <title>The purine-utilizing bacterium Clostridium acidurici 9a: a genome-guided metabolic reconsideration.</title>
        <authorList>
            <person name="Hartwich K."/>
            <person name="Poehlein A."/>
            <person name="Daniel R."/>
        </authorList>
    </citation>
    <scope>NUCLEOTIDE SEQUENCE [LARGE SCALE GENOMIC DNA]</scope>
    <source>
        <strain evidence="2">ATCC 7906 / DSM 604 / BCRC 14475 / CIP 104303 / KCTC 5404 / NCIMB 10678 / 9a</strain>
    </source>
</reference>
<dbReference type="PANTHER" id="PTHR37507:SF2">
    <property type="entry name" value="SPORULATION PROTEIN YDCC"/>
    <property type="match status" value="1"/>
</dbReference>
<dbReference type="PANTHER" id="PTHR37507">
    <property type="entry name" value="SPORULATION PROTEIN YDCC"/>
    <property type="match status" value="1"/>
</dbReference>
<dbReference type="OrthoDB" id="2047841at2"/>
<dbReference type="KEGG" id="cad:Curi_c20830"/>
<sequence>MKRILLVILSVMIALYLSGCREKTKEEEFNDIQKTLNSVMTYTCEADITVKGNKSSKSFKAKHMFKNPNKYIAEIIEPKENEGNKTVYNGKQAYLHNKQINQHTILKDFEISGEEMLFIGYFLKNLNTTEEVTIGIDKIDEKDYLTIEVDIPGNNKHRKYERLWVDKKTHIPYKLVIFDDKNNEVVKVIYKDVEYNVDIQDEKFTIK</sequence>
<evidence type="ECO:0000313" key="1">
    <source>
        <dbReference type="EMBL" id="AFS79087.1"/>
    </source>
</evidence>
<name>K0B1U3_GOTA9</name>
<dbReference type="EMBL" id="CP003326">
    <property type="protein sequence ID" value="AFS79087.1"/>
    <property type="molecule type" value="Genomic_DNA"/>
</dbReference>
<protein>
    <recommendedName>
        <fullName evidence="3">Lipoprotein</fullName>
    </recommendedName>
</protein>
<accession>K0B1U3</accession>
<evidence type="ECO:0000313" key="2">
    <source>
        <dbReference type="Proteomes" id="UP000006094"/>
    </source>
</evidence>
<dbReference type="STRING" id="1128398.Curi_c20830"/>
<dbReference type="AlphaFoldDB" id="K0B1U3"/>
<dbReference type="InterPro" id="IPR052944">
    <property type="entry name" value="Sporulation_related"/>
</dbReference>
<dbReference type="Proteomes" id="UP000006094">
    <property type="component" value="Chromosome"/>
</dbReference>
<dbReference type="Gene3D" id="2.50.20.10">
    <property type="entry name" value="Lipoprotein localisation LolA/LolB/LppX"/>
    <property type="match status" value="1"/>
</dbReference>